<evidence type="ECO:0000313" key="5">
    <source>
        <dbReference type="EMBL" id="TNV71464.1"/>
    </source>
</evidence>
<dbReference type="SUPFAM" id="SSF51735">
    <property type="entry name" value="NAD(P)-binding Rossmann-fold domains"/>
    <property type="match status" value="1"/>
</dbReference>
<evidence type="ECO:0000256" key="1">
    <source>
        <dbReference type="ARBA" id="ARBA00006484"/>
    </source>
</evidence>
<dbReference type="Gene3D" id="3.40.50.720">
    <property type="entry name" value="NAD(P)-binding Rossmann-like Domain"/>
    <property type="match status" value="1"/>
</dbReference>
<dbReference type="Pfam" id="PF00106">
    <property type="entry name" value="adh_short"/>
    <property type="match status" value="1"/>
</dbReference>
<dbReference type="PANTHER" id="PTHR43490">
    <property type="entry name" value="(+)-NEOMENTHOL DEHYDROGENASE"/>
    <property type="match status" value="1"/>
</dbReference>
<dbReference type="InterPro" id="IPR036291">
    <property type="entry name" value="NAD(P)-bd_dom_sf"/>
</dbReference>
<evidence type="ECO:0000256" key="4">
    <source>
        <dbReference type="RuleBase" id="RU000363"/>
    </source>
</evidence>
<evidence type="ECO:0000313" key="6">
    <source>
        <dbReference type="Proteomes" id="UP000785679"/>
    </source>
</evidence>
<evidence type="ECO:0000256" key="3">
    <source>
        <dbReference type="ARBA" id="ARBA00023002"/>
    </source>
</evidence>
<dbReference type="PANTHER" id="PTHR43490:SF99">
    <property type="entry name" value="SHORT-CHAIN DEHYDROGENASE_REDUCTASE"/>
    <property type="match status" value="1"/>
</dbReference>
<dbReference type="PRINTS" id="PR00081">
    <property type="entry name" value="GDHRDH"/>
</dbReference>
<dbReference type="AlphaFoldDB" id="A0A8J8SUT8"/>
<gene>
    <name evidence="5" type="ORF">FGO68_gene13797</name>
</gene>
<dbReference type="GO" id="GO:0016616">
    <property type="term" value="F:oxidoreductase activity, acting on the CH-OH group of donors, NAD or NADP as acceptor"/>
    <property type="evidence" value="ECO:0007669"/>
    <property type="project" value="InterPro"/>
</dbReference>
<comment type="similarity">
    <text evidence="1 4">Belongs to the short-chain dehydrogenases/reductases (SDR) family.</text>
</comment>
<comment type="caution">
    <text evidence="5">The sequence shown here is derived from an EMBL/GenBank/DDBJ whole genome shotgun (WGS) entry which is preliminary data.</text>
</comment>
<accession>A0A8J8SUT8</accession>
<evidence type="ECO:0000256" key="2">
    <source>
        <dbReference type="ARBA" id="ARBA00022857"/>
    </source>
</evidence>
<dbReference type="OrthoDB" id="10262319at2759"/>
<keyword evidence="6" id="KW-1185">Reference proteome</keyword>
<name>A0A8J8SUT8_HALGN</name>
<dbReference type="PRINTS" id="PR00080">
    <property type="entry name" value="SDRFAMILY"/>
</dbReference>
<dbReference type="Proteomes" id="UP000785679">
    <property type="component" value="Unassembled WGS sequence"/>
</dbReference>
<dbReference type="InterPro" id="IPR002347">
    <property type="entry name" value="SDR_fam"/>
</dbReference>
<organism evidence="5 6">
    <name type="scientific">Halteria grandinella</name>
    <dbReference type="NCBI Taxonomy" id="5974"/>
    <lineage>
        <taxon>Eukaryota</taxon>
        <taxon>Sar</taxon>
        <taxon>Alveolata</taxon>
        <taxon>Ciliophora</taxon>
        <taxon>Intramacronucleata</taxon>
        <taxon>Spirotrichea</taxon>
        <taxon>Stichotrichia</taxon>
        <taxon>Sporadotrichida</taxon>
        <taxon>Halteriidae</taxon>
        <taxon>Halteria</taxon>
    </lineage>
</organism>
<keyword evidence="2" id="KW-0521">NADP</keyword>
<dbReference type="EMBL" id="RRYP01029789">
    <property type="protein sequence ID" value="TNV71464.1"/>
    <property type="molecule type" value="Genomic_DNA"/>
</dbReference>
<protein>
    <recommendedName>
        <fullName evidence="7">SDR family oxidoreductase</fullName>
    </recommendedName>
</protein>
<dbReference type="CDD" id="cd05324">
    <property type="entry name" value="carb_red_PTCR-like_SDR_c"/>
    <property type="match status" value="1"/>
</dbReference>
<keyword evidence="3" id="KW-0560">Oxidoreductase</keyword>
<reference evidence="5" key="1">
    <citation type="submission" date="2019-06" db="EMBL/GenBank/DDBJ databases">
        <authorList>
            <person name="Zheng W."/>
        </authorList>
    </citation>
    <scope>NUCLEOTIDE SEQUENCE</scope>
    <source>
        <strain evidence="5">QDHG01</strain>
    </source>
</reference>
<sequence length="260" mass="28688">MKKALITGANKGIGFEVAKQLLQKGYYVYLGSRDLNNGKEAVEKLKNEGLKNVELLEIDVTNQDSVNSARIELGKKTQVLDVLINNAGINGIEFKDGKPVMHTATETGVDIYKKVFEVNVYGVIRVTQAFLDLLRKSSAPRIVNVSSSQGSLTLHSDPNFIHYNFKGSVYQSSKSALNMYTIVLAYELKDLPFKVNAVSPGSTKTDFNHNLGQGSVVDAGNRIVKYAIIGEDGPTGKFFSEDMNTDNGEIPWQKITKFMR</sequence>
<evidence type="ECO:0008006" key="7">
    <source>
        <dbReference type="Google" id="ProtNLM"/>
    </source>
</evidence>
<proteinExistence type="inferred from homology"/>
<dbReference type="InterPro" id="IPR045313">
    <property type="entry name" value="CBR1-like"/>
</dbReference>